<name>A0AAV5M433_9ROSI</name>
<keyword evidence="3" id="KW-1185">Reference proteome</keyword>
<organism evidence="2 3">
    <name type="scientific">Rubroshorea leprosula</name>
    <dbReference type="NCBI Taxonomy" id="152421"/>
    <lineage>
        <taxon>Eukaryota</taxon>
        <taxon>Viridiplantae</taxon>
        <taxon>Streptophyta</taxon>
        <taxon>Embryophyta</taxon>
        <taxon>Tracheophyta</taxon>
        <taxon>Spermatophyta</taxon>
        <taxon>Magnoliopsida</taxon>
        <taxon>eudicotyledons</taxon>
        <taxon>Gunneridae</taxon>
        <taxon>Pentapetalae</taxon>
        <taxon>rosids</taxon>
        <taxon>malvids</taxon>
        <taxon>Malvales</taxon>
        <taxon>Dipterocarpaceae</taxon>
        <taxon>Rubroshorea</taxon>
    </lineage>
</organism>
<dbReference type="InterPro" id="IPR004158">
    <property type="entry name" value="DUF247_pln"/>
</dbReference>
<protein>
    <submittedName>
        <fullName evidence="2">Uncharacterized protein</fullName>
    </submittedName>
</protein>
<dbReference type="PANTHER" id="PTHR31170:SF17">
    <property type="match status" value="1"/>
</dbReference>
<keyword evidence="1" id="KW-1133">Transmembrane helix</keyword>
<accession>A0AAV5M433</accession>
<keyword evidence="1" id="KW-0812">Transmembrane</keyword>
<dbReference type="EMBL" id="BPVZ01000178">
    <property type="protein sequence ID" value="GKV44222.1"/>
    <property type="molecule type" value="Genomic_DNA"/>
</dbReference>
<keyword evidence="1" id="KW-0472">Membrane</keyword>
<sequence>MEEHGGSNDSIFRIPGLFKMRNEQAYTPYKFSIGPWHFGKTQVLRSGQNLKESAREGLLARFPDPAAKRRELEEAIHNAYDQARECYEGGDVYHGREDMDVARREFEEILLLDGCFIIGLFRKRTEMVSENDERGSIQENEFVHLLTGMTHVIYHDLLLLDNQIPWFVLELLFDATNKDPQFINFTLVDLAMSFFGHVCCHVPPQELPKLSSRDRYHSSIRHLVDFVWRCWDVSSERVVINFDLLDYGTLIPSATRLKEAGVKFQKVESRNILDVKFNKGVLEIPPLQITPSTETIFRNLIIFEQCSRISMPKVTSYAILLDCLVDTSDDVHLMNEVGILDNGLNPEEMANFLNRVRDNTVTQEVIYAKLRKDVNEYCKRRWPRWRAYLIQNYFTKPWAIVSVIFATIVLIFMITQVFHFYKKHHAGF</sequence>
<evidence type="ECO:0000313" key="3">
    <source>
        <dbReference type="Proteomes" id="UP001054252"/>
    </source>
</evidence>
<dbReference type="PANTHER" id="PTHR31170">
    <property type="entry name" value="BNAC04G53230D PROTEIN"/>
    <property type="match status" value="1"/>
</dbReference>
<gene>
    <name evidence="2" type="ORF">SLEP1_g51422</name>
</gene>
<dbReference type="Pfam" id="PF03140">
    <property type="entry name" value="DUF247"/>
    <property type="match status" value="1"/>
</dbReference>
<dbReference type="Proteomes" id="UP001054252">
    <property type="component" value="Unassembled WGS sequence"/>
</dbReference>
<reference evidence="2 3" key="1">
    <citation type="journal article" date="2021" name="Commun. Biol.">
        <title>The genome of Shorea leprosula (Dipterocarpaceae) highlights the ecological relevance of drought in aseasonal tropical rainforests.</title>
        <authorList>
            <person name="Ng K.K.S."/>
            <person name="Kobayashi M.J."/>
            <person name="Fawcett J.A."/>
            <person name="Hatakeyama M."/>
            <person name="Paape T."/>
            <person name="Ng C.H."/>
            <person name="Ang C.C."/>
            <person name="Tnah L.H."/>
            <person name="Lee C.T."/>
            <person name="Nishiyama T."/>
            <person name="Sese J."/>
            <person name="O'Brien M.J."/>
            <person name="Copetti D."/>
            <person name="Mohd Noor M.I."/>
            <person name="Ong R.C."/>
            <person name="Putra M."/>
            <person name="Sireger I.Z."/>
            <person name="Indrioko S."/>
            <person name="Kosugi Y."/>
            <person name="Izuno A."/>
            <person name="Isagi Y."/>
            <person name="Lee S.L."/>
            <person name="Shimizu K.K."/>
        </authorList>
    </citation>
    <scope>NUCLEOTIDE SEQUENCE [LARGE SCALE GENOMIC DNA]</scope>
    <source>
        <strain evidence="2">214</strain>
    </source>
</reference>
<evidence type="ECO:0000256" key="1">
    <source>
        <dbReference type="SAM" id="Phobius"/>
    </source>
</evidence>
<evidence type="ECO:0000313" key="2">
    <source>
        <dbReference type="EMBL" id="GKV44222.1"/>
    </source>
</evidence>
<feature type="transmembrane region" description="Helical" evidence="1">
    <location>
        <begin position="398"/>
        <end position="421"/>
    </location>
</feature>
<proteinExistence type="predicted"/>
<dbReference type="AlphaFoldDB" id="A0AAV5M433"/>
<comment type="caution">
    <text evidence="2">The sequence shown here is derived from an EMBL/GenBank/DDBJ whole genome shotgun (WGS) entry which is preliminary data.</text>
</comment>